<keyword evidence="3" id="KW-1185">Reference proteome</keyword>
<gene>
    <name evidence="2" type="ORF">Rrhod_3869</name>
</gene>
<evidence type="ECO:0000256" key="1">
    <source>
        <dbReference type="SAM" id="Phobius"/>
    </source>
</evidence>
<proteinExistence type="predicted"/>
<dbReference type="AlphaFoldDB" id="R7WLC4"/>
<feature type="transmembrane region" description="Helical" evidence="1">
    <location>
        <begin position="6"/>
        <end position="24"/>
    </location>
</feature>
<keyword evidence="1" id="KW-0472">Membrane</keyword>
<dbReference type="PATRIC" id="fig|1273125.3.peg.3684"/>
<sequence length="40" mass="4638">MEMLFEIVGIILAVGVLVALWPLARRVFRRDDDNDGRPQR</sequence>
<keyword evidence="1" id="KW-0812">Transmembrane</keyword>
<comment type="caution">
    <text evidence="2">The sequence shown here is derived from an EMBL/GenBank/DDBJ whole genome shotgun (WGS) entry which is preliminary data.</text>
</comment>
<reference evidence="2 3" key="1">
    <citation type="journal article" date="2013" name="Genome Announc.">
        <title>Draft Genome Sequence of Rhodococcus rhodnii Strain LMG5362, a Symbiont of Rhodnius prolixus (Hemiptera, Reduviidae, Triatominae), the Principle Vector of Trypanosoma cruzi.</title>
        <authorList>
            <person name="Pachebat J.A."/>
            <person name="van Keulen G."/>
            <person name="Whitten M.M."/>
            <person name="Girdwood S."/>
            <person name="Del Sol R."/>
            <person name="Dyson P.J."/>
            <person name="Facey P.D."/>
        </authorList>
    </citation>
    <scope>NUCLEOTIDE SEQUENCE [LARGE SCALE GENOMIC DNA]</scope>
    <source>
        <strain evidence="2 3">LMG 5362</strain>
    </source>
</reference>
<name>R7WLC4_9NOCA</name>
<organism evidence="2 3">
    <name type="scientific">Rhodococcus rhodnii LMG 5362</name>
    <dbReference type="NCBI Taxonomy" id="1273125"/>
    <lineage>
        <taxon>Bacteria</taxon>
        <taxon>Bacillati</taxon>
        <taxon>Actinomycetota</taxon>
        <taxon>Actinomycetes</taxon>
        <taxon>Mycobacteriales</taxon>
        <taxon>Nocardiaceae</taxon>
        <taxon>Rhodococcus</taxon>
    </lineage>
</organism>
<evidence type="ECO:0000313" key="3">
    <source>
        <dbReference type="Proteomes" id="UP000013525"/>
    </source>
</evidence>
<evidence type="ECO:0000313" key="2">
    <source>
        <dbReference type="EMBL" id="EOM74789.1"/>
    </source>
</evidence>
<protein>
    <submittedName>
        <fullName evidence="2">Uncharacterized protein</fullName>
    </submittedName>
</protein>
<dbReference type="Proteomes" id="UP000013525">
    <property type="component" value="Unassembled WGS sequence"/>
</dbReference>
<dbReference type="EMBL" id="APMY01000117">
    <property type="protein sequence ID" value="EOM74789.1"/>
    <property type="molecule type" value="Genomic_DNA"/>
</dbReference>
<keyword evidence="1" id="KW-1133">Transmembrane helix</keyword>
<accession>R7WLC4</accession>